<sequence length="478" mass="52103">MSHAASLTTLPPVIVGAGPAGIRATETLVRAGLRPVLIDEAAKGGGQIYRQQPDGFQRPAKALYGFEASRAEAIHASWRALLDQVDYRPHTLVWNSEGDELDLLQVRDQHYDGQPWQQLILATGATDRILPFSGWTLPGVYTLGAAQIALKYQATAIGSRVVFAGTGPLLYLIAYQYAKAGVEVAAVLDSAPFSAKWQASASMLRNPPVFAKGLWYLGWLKARGIRIEYDAHLLAASGEQRLDGVRWRQQGQEHQLDCEGLGFGYALRSETQLADILDCRFAFDELNRAWLPVRDAMGRSSRDGVYLAGDGAGIMGADAAEWAGELAALAVLQDRGMSVDRARIHQLQQQLQRTRQFREALEGAFPFPEQWAHEVADDVVLCRCENVTVGEVRALIGELSLQDMNRLKAHSRVGMGRCQGRMCGLAATELLAIGSGQSVADAGRLRAQAPVKPLPYAITPTVQQWSPSLSVAEEAKHD</sequence>
<dbReference type="Gene3D" id="3.50.50.60">
    <property type="entry name" value="FAD/NAD(P)-binding domain"/>
    <property type="match status" value="2"/>
</dbReference>
<dbReference type="InterPro" id="IPR007419">
    <property type="entry name" value="BFD-like_2Fe2S-bd_dom"/>
</dbReference>
<gene>
    <name evidence="4" type="ORF">C4K68_14545</name>
</gene>
<dbReference type="PANTHER" id="PTHR42949:SF3">
    <property type="entry name" value="ANAEROBIC GLYCEROL-3-PHOSPHATE DEHYDROGENASE SUBUNIT B"/>
    <property type="match status" value="1"/>
</dbReference>
<dbReference type="InterPro" id="IPR051691">
    <property type="entry name" value="Metab_Enz_Cyan_OpOx_G3PDH"/>
</dbReference>
<dbReference type="OrthoDB" id="9801699at2"/>
<evidence type="ECO:0000313" key="5">
    <source>
        <dbReference type="Proteomes" id="UP000238196"/>
    </source>
</evidence>
<evidence type="ECO:0000313" key="4">
    <source>
        <dbReference type="EMBL" id="PPC76588.1"/>
    </source>
</evidence>
<evidence type="ECO:0000256" key="1">
    <source>
        <dbReference type="ARBA" id="ARBA00023002"/>
    </source>
</evidence>
<dbReference type="GO" id="GO:0016491">
    <property type="term" value="F:oxidoreductase activity"/>
    <property type="evidence" value="ECO:0007669"/>
    <property type="project" value="UniProtKB-KW"/>
</dbReference>
<dbReference type="Proteomes" id="UP000238196">
    <property type="component" value="Unassembled WGS sequence"/>
</dbReference>
<comment type="caution">
    <text evidence="4">The sequence shown here is derived from an EMBL/GenBank/DDBJ whole genome shotgun (WGS) entry which is preliminary data.</text>
</comment>
<dbReference type="PANTHER" id="PTHR42949">
    <property type="entry name" value="ANAEROBIC GLYCEROL-3-PHOSPHATE DEHYDROGENASE SUBUNIT B"/>
    <property type="match status" value="1"/>
</dbReference>
<dbReference type="AlphaFoldDB" id="A0A2S5KP83"/>
<evidence type="ECO:0000259" key="3">
    <source>
        <dbReference type="Pfam" id="PF07992"/>
    </source>
</evidence>
<evidence type="ECO:0000259" key="2">
    <source>
        <dbReference type="Pfam" id="PF04324"/>
    </source>
</evidence>
<feature type="domain" description="FAD/NAD(P)-binding" evidence="3">
    <location>
        <begin position="13"/>
        <end position="324"/>
    </location>
</feature>
<dbReference type="InterPro" id="IPR023753">
    <property type="entry name" value="FAD/NAD-binding_dom"/>
</dbReference>
<dbReference type="InterPro" id="IPR041854">
    <property type="entry name" value="BFD-like_2Fe2S-bd_dom_sf"/>
</dbReference>
<accession>A0A2S5KP83</accession>
<dbReference type="PRINTS" id="PR00469">
    <property type="entry name" value="PNDRDTASEII"/>
</dbReference>
<dbReference type="InterPro" id="IPR017224">
    <property type="entry name" value="Opine_Oxase_asu/HCN_bsu"/>
</dbReference>
<organism evidence="4 5">
    <name type="scientific">Proteobacteria bacterium 228</name>
    <dbReference type="NCBI Taxonomy" id="2083153"/>
    <lineage>
        <taxon>Bacteria</taxon>
        <taxon>Pseudomonadati</taxon>
        <taxon>Pseudomonadota</taxon>
    </lineage>
</organism>
<keyword evidence="1" id="KW-0560">Oxidoreductase</keyword>
<dbReference type="Pfam" id="PF07992">
    <property type="entry name" value="Pyr_redox_2"/>
    <property type="match status" value="1"/>
</dbReference>
<dbReference type="SUPFAM" id="SSF51905">
    <property type="entry name" value="FAD/NAD(P)-binding domain"/>
    <property type="match status" value="1"/>
</dbReference>
<dbReference type="EMBL" id="PRLP01000047">
    <property type="protein sequence ID" value="PPC76588.1"/>
    <property type="molecule type" value="Genomic_DNA"/>
</dbReference>
<dbReference type="Pfam" id="PF04324">
    <property type="entry name" value="Fer2_BFD"/>
    <property type="match status" value="1"/>
</dbReference>
<proteinExistence type="predicted"/>
<dbReference type="CDD" id="cd19946">
    <property type="entry name" value="GlpA-like_Fer2_BFD-like"/>
    <property type="match status" value="1"/>
</dbReference>
<name>A0A2S5KP83_9PROT</name>
<protein>
    <submittedName>
        <fullName evidence="4">FAD/NAD(P)-binding oxidoreductase</fullName>
    </submittedName>
</protein>
<dbReference type="PRINTS" id="PR00368">
    <property type="entry name" value="FADPNR"/>
</dbReference>
<dbReference type="InterPro" id="IPR036188">
    <property type="entry name" value="FAD/NAD-bd_sf"/>
</dbReference>
<feature type="domain" description="BFD-like [2Fe-2S]-binding" evidence="2">
    <location>
        <begin position="381"/>
        <end position="432"/>
    </location>
</feature>
<dbReference type="Gene3D" id="1.10.10.1100">
    <property type="entry name" value="BFD-like [2Fe-2S]-binding domain"/>
    <property type="match status" value="1"/>
</dbReference>
<reference evidence="4 5" key="1">
    <citation type="submission" date="2018-02" db="EMBL/GenBank/DDBJ databases">
        <title>novel marine gammaproteobacteria from coastal saline agro ecosystem.</title>
        <authorList>
            <person name="Krishnan R."/>
            <person name="Ramesh Kumar N."/>
        </authorList>
    </citation>
    <scope>NUCLEOTIDE SEQUENCE [LARGE SCALE GENOMIC DNA]</scope>
    <source>
        <strain evidence="4 5">228</strain>
    </source>
</reference>
<dbReference type="PIRSF" id="PIRSF037495">
    <property type="entry name" value="Opine_OX_OoxA/HcnB"/>
    <property type="match status" value="1"/>
</dbReference>